<dbReference type="GO" id="GO:0006817">
    <property type="term" value="P:phosphate ion transport"/>
    <property type="evidence" value="ECO:0007669"/>
    <property type="project" value="UniProtKB-KW"/>
</dbReference>
<keyword evidence="6 9" id="KW-0812">Transmembrane</keyword>
<keyword evidence="5 10" id="KW-0592">Phosphate transport</keyword>
<dbReference type="PANTHER" id="PTHR30425:SF1">
    <property type="entry name" value="PHOSPHATE TRANSPORT SYSTEM PERMEASE PROTEIN PSTC"/>
    <property type="match status" value="1"/>
</dbReference>
<dbReference type="InterPro" id="IPR051124">
    <property type="entry name" value="Phosphate_Transport_Permease"/>
</dbReference>
<dbReference type="InterPro" id="IPR000515">
    <property type="entry name" value="MetI-like"/>
</dbReference>
<dbReference type="SUPFAM" id="SSF161098">
    <property type="entry name" value="MetI-like"/>
    <property type="match status" value="1"/>
</dbReference>
<dbReference type="Pfam" id="PF00528">
    <property type="entry name" value="BPD_transp_1"/>
    <property type="match status" value="1"/>
</dbReference>
<evidence type="ECO:0000256" key="10">
    <source>
        <dbReference type="RuleBase" id="RU363054"/>
    </source>
</evidence>
<feature type="domain" description="ABC transmembrane type-1" evidence="11">
    <location>
        <begin position="142"/>
        <end position="356"/>
    </location>
</feature>
<dbReference type="PANTHER" id="PTHR30425">
    <property type="entry name" value="PHOSPHATE TRANSPORT SYSTEM PERMEASE PROTEIN PST"/>
    <property type="match status" value="1"/>
</dbReference>
<feature type="transmembrane region" description="Helical" evidence="9">
    <location>
        <begin position="151"/>
        <end position="171"/>
    </location>
</feature>
<keyword evidence="3 9" id="KW-0813">Transport</keyword>
<comment type="function">
    <text evidence="10">Part of the binding-protein-dependent transport system for phosphate; probably responsible for the translocation of the substrate across the membrane.</text>
</comment>
<dbReference type="EMBL" id="MSDW01000001">
    <property type="protein sequence ID" value="OKY77638.1"/>
    <property type="molecule type" value="Genomic_DNA"/>
</dbReference>
<evidence type="ECO:0000259" key="11">
    <source>
        <dbReference type="PROSITE" id="PS50928"/>
    </source>
</evidence>
<evidence type="ECO:0000256" key="7">
    <source>
        <dbReference type="ARBA" id="ARBA00022989"/>
    </source>
</evidence>
<dbReference type="InterPro" id="IPR011864">
    <property type="entry name" value="Phosphate_PstC"/>
</dbReference>
<feature type="transmembrane region" description="Helical" evidence="9">
    <location>
        <begin position="85"/>
        <end position="107"/>
    </location>
</feature>
<dbReference type="InterPro" id="IPR035906">
    <property type="entry name" value="MetI-like_sf"/>
</dbReference>
<dbReference type="STRING" id="1903181.BTN85_0106"/>
<accession>A0A1Q6DTI1</accession>
<keyword evidence="8 9" id="KW-0472">Membrane</keyword>
<organism evidence="12 13">
    <name type="scientific">Methanohalarchaeum thermophilum</name>
    <dbReference type="NCBI Taxonomy" id="1903181"/>
    <lineage>
        <taxon>Archaea</taxon>
        <taxon>Methanobacteriati</taxon>
        <taxon>Methanobacteriota</taxon>
        <taxon>Methanonatronarchaeia</taxon>
        <taxon>Methanonatronarchaeales</taxon>
        <taxon>Methanonatronarchaeaceae</taxon>
        <taxon>Candidatus Methanohalarchaeum</taxon>
    </lineage>
</organism>
<feature type="transmembrane region" description="Helical" evidence="9">
    <location>
        <begin position="337"/>
        <end position="356"/>
    </location>
</feature>
<evidence type="ECO:0000256" key="5">
    <source>
        <dbReference type="ARBA" id="ARBA00022592"/>
    </source>
</evidence>
<feature type="transmembrane region" description="Helical" evidence="9">
    <location>
        <begin position="61"/>
        <end position="78"/>
    </location>
</feature>
<feature type="transmembrane region" description="Helical" evidence="9">
    <location>
        <begin position="183"/>
        <end position="202"/>
    </location>
</feature>
<feature type="transmembrane region" description="Helical" evidence="9">
    <location>
        <begin position="36"/>
        <end position="55"/>
    </location>
</feature>
<comment type="caution">
    <text evidence="12">The sequence shown here is derived from an EMBL/GenBank/DDBJ whole genome shotgun (WGS) entry which is preliminary data.</text>
</comment>
<dbReference type="NCBIfam" id="TIGR02138">
    <property type="entry name" value="phosphate_pstC"/>
    <property type="match status" value="1"/>
</dbReference>
<dbReference type="Proteomes" id="UP000185744">
    <property type="component" value="Unassembled WGS sequence"/>
</dbReference>
<dbReference type="GO" id="GO:0005886">
    <property type="term" value="C:plasma membrane"/>
    <property type="evidence" value="ECO:0007669"/>
    <property type="project" value="UniProtKB-SubCell"/>
</dbReference>
<proteinExistence type="inferred from homology"/>
<evidence type="ECO:0000313" key="13">
    <source>
        <dbReference type="Proteomes" id="UP000185744"/>
    </source>
</evidence>
<sequence length="371" mass="40563">MKSFSEYIKIMEEKTQKIGNHIEKSFLSSFSNKKELYITLSGSISLILGFLGFFINANWSILPIIALVITSIYGWLNYQEITAKWLMFLTTIFTILILGLITSYLLIKSIPVISHMGIESIIKLEPPYWNVGNGIFSLTPMIWGTFLTTMLAMLIAAPLGIIGAIFISEISPPRLRDFFKPSVEVLAGIPSIVYGYLGYVVLNQYMMKNLNLTSYGSLFIAGLVIGVMALPTVVSVSEDAITAVPDAVKDGSVALGLTDWQTLNNITLPAAISGITSATLLGVGRAVGETMAATVILGHAQVLPKPLYDIFGNTETLTSLIASQYGHASPGEMHLKALFLSGLFLFVVILLISIISQRIEIRMKRKLEGKE</sequence>
<reference evidence="12" key="1">
    <citation type="submission" date="2016-12" db="EMBL/GenBank/DDBJ databases">
        <title>Discovery of methanogenic haloarchaea.</title>
        <authorList>
            <person name="Sorokin D.Y."/>
            <person name="Makarova K.S."/>
            <person name="Abbas B."/>
            <person name="Ferrer M."/>
            <person name="Golyshin P.N."/>
        </authorList>
    </citation>
    <scope>NUCLEOTIDE SEQUENCE [LARGE SCALE GENOMIC DNA]</scope>
    <source>
        <strain evidence="12">HMET1</strain>
    </source>
</reference>
<protein>
    <recommendedName>
        <fullName evidence="10">Phosphate transport system permease protein</fullName>
    </recommendedName>
</protein>
<evidence type="ECO:0000256" key="9">
    <source>
        <dbReference type="RuleBase" id="RU363032"/>
    </source>
</evidence>
<dbReference type="InParanoid" id="A0A1Q6DTI1"/>
<comment type="subcellular location">
    <subcellularLocation>
        <location evidence="1 9">Cell membrane</location>
        <topology evidence="1 9">Multi-pass membrane protein</topology>
    </subcellularLocation>
</comment>
<evidence type="ECO:0000313" key="12">
    <source>
        <dbReference type="EMBL" id="OKY77638.1"/>
    </source>
</evidence>
<gene>
    <name evidence="12" type="ORF">BTN85_0106</name>
</gene>
<dbReference type="AlphaFoldDB" id="A0A1Q6DTI1"/>
<feature type="transmembrane region" description="Helical" evidence="9">
    <location>
        <begin position="214"/>
        <end position="234"/>
    </location>
</feature>
<dbReference type="FunCoup" id="A0A1Q6DTI1">
    <property type="interactions" value="4"/>
</dbReference>
<keyword evidence="13" id="KW-1185">Reference proteome</keyword>
<dbReference type="CDD" id="cd06261">
    <property type="entry name" value="TM_PBP2"/>
    <property type="match status" value="1"/>
</dbReference>
<keyword evidence="4 10" id="KW-1003">Cell membrane</keyword>
<evidence type="ECO:0000256" key="6">
    <source>
        <dbReference type="ARBA" id="ARBA00022692"/>
    </source>
</evidence>
<dbReference type="GO" id="GO:0005315">
    <property type="term" value="F:phosphate transmembrane transporter activity"/>
    <property type="evidence" value="ECO:0007669"/>
    <property type="project" value="InterPro"/>
</dbReference>
<dbReference type="Gene3D" id="1.10.3720.10">
    <property type="entry name" value="MetI-like"/>
    <property type="match status" value="1"/>
</dbReference>
<comment type="similarity">
    <text evidence="2 10">Belongs to the binding-protein-dependent transport system permease family. CysTW subfamily.</text>
</comment>
<evidence type="ECO:0000256" key="2">
    <source>
        <dbReference type="ARBA" id="ARBA00007069"/>
    </source>
</evidence>
<evidence type="ECO:0000256" key="4">
    <source>
        <dbReference type="ARBA" id="ARBA00022475"/>
    </source>
</evidence>
<evidence type="ECO:0000256" key="3">
    <source>
        <dbReference type="ARBA" id="ARBA00022448"/>
    </source>
</evidence>
<dbReference type="PROSITE" id="PS50928">
    <property type="entry name" value="ABC_TM1"/>
    <property type="match status" value="1"/>
</dbReference>
<evidence type="ECO:0000256" key="8">
    <source>
        <dbReference type="ARBA" id="ARBA00023136"/>
    </source>
</evidence>
<name>A0A1Q6DTI1_METT1</name>
<evidence type="ECO:0000256" key="1">
    <source>
        <dbReference type="ARBA" id="ARBA00004651"/>
    </source>
</evidence>
<keyword evidence="7 9" id="KW-1133">Transmembrane helix</keyword>